<protein>
    <submittedName>
        <fullName evidence="2">Uncharacterized protein</fullName>
    </submittedName>
</protein>
<dbReference type="Gene3D" id="2.60.120.920">
    <property type="match status" value="1"/>
</dbReference>
<organism evidence="2 3">
    <name type="scientific">Meloidogyne enterolobii</name>
    <name type="common">Root-knot nematode worm</name>
    <name type="synonym">Meloidogyne mayaguensis</name>
    <dbReference type="NCBI Taxonomy" id="390850"/>
    <lineage>
        <taxon>Eukaryota</taxon>
        <taxon>Metazoa</taxon>
        <taxon>Ecdysozoa</taxon>
        <taxon>Nematoda</taxon>
        <taxon>Chromadorea</taxon>
        <taxon>Rhabditida</taxon>
        <taxon>Tylenchina</taxon>
        <taxon>Tylenchomorpha</taxon>
        <taxon>Tylenchoidea</taxon>
        <taxon>Meloidogynidae</taxon>
        <taxon>Meloidogyninae</taxon>
        <taxon>Meloidogyne</taxon>
    </lineage>
</organism>
<dbReference type="OrthoDB" id="445357at2759"/>
<sequence>MNENFQKIKSENKQKDEKINLLEEQIKKTNDLFNKKIADLTIEMDKLKNMVYIPLVKIDFSYRSNYKCCENECINTNNPIGNCIVGNGFVNLINDENIIYIQYGEGIAINYDSQIFAENSFKKPENCINHSLFYFEIKCRIEGKFRENEMYIGLKIGDDHKYVRFGANIAKIIDENNEGFYPPLFDWNNNDVFGCGLVYPPEDFPYIFFTQNGKQIGKAVLIKDKSASFKPYVVLNCCSIETNFGKDLETKPFIYDFSKHLAPKFY</sequence>
<proteinExistence type="predicted"/>
<keyword evidence="1" id="KW-0175">Coiled coil</keyword>
<dbReference type="InterPro" id="IPR043136">
    <property type="entry name" value="B30.2/SPRY_sf"/>
</dbReference>
<dbReference type="AlphaFoldDB" id="A0A6V7WT19"/>
<dbReference type="EMBL" id="CAJEWN010000794">
    <property type="protein sequence ID" value="CAD2190205.1"/>
    <property type="molecule type" value="Genomic_DNA"/>
</dbReference>
<evidence type="ECO:0000313" key="2">
    <source>
        <dbReference type="EMBL" id="CAD2190205.1"/>
    </source>
</evidence>
<gene>
    <name evidence="2" type="ORF">MENT_LOCUS42977</name>
</gene>
<reference evidence="2 3" key="1">
    <citation type="submission" date="2020-08" db="EMBL/GenBank/DDBJ databases">
        <authorList>
            <person name="Koutsovoulos G."/>
            <person name="Danchin GJ E."/>
        </authorList>
    </citation>
    <scope>NUCLEOTIDE SEQUENCE [LARGE SCALE GENOMIC DNA]</scope>
</reference>
<comment type="caution">
    <text evidence="2">The sequence shown here is derived from an EMBL/GenBank/DDBJ whole genome shotgun (WGS) entry which is preliminary data.</text>
</comment>
<accession>A0A6V7WT19</accession>
<evidence type="ECO:0000313" key="3">
    <source>
        <dbReference type="Proteomes" id="UP000580250"/>
    </source>
</evidence>
<feature type="coiled-coil region" evidence="1">
    <location>
        <begin position="5"/>
        <end position="50"/>
    </location>
</feature>
<dbReference type="Proteomes" id="UP000580250">
    <property type="component" value="Unassembled WGS sequence"/>
</dbReference>
<evidence type="ECO:0000256" key="1">
    <source>
        <dbReference type="SAM" id="Coils"/>
    </source>
</evidence>
<name>A0A6V7WT19_MELEN</name>